<dbReference type="AlphaFoldDB" id="I5AQV6"/>
<dbReference type="Gene3D" id="1.10.3210.10">
    <property type="entry name" value="Hypothetical protein af1432"/>
    <property type="match status" value="1"/>
</dbReference>
<evidence type="ECO:0000259" key="7">
    <source>
        <dbReference type="PROSITE" id="PS51831"/>
    </source>
</evidence>
<dbReference type="Proteomes" id="UP000005753">
    <property type="component" value="Chromosome"/>
</dbReference>
<evidence type="ECO:0000256" key="5">
    <source>
        <dbReference type="ARBA" id="ARBA00023004"/>
    </source>
</evidence>
<protein>
    <recommendedName>
        <fullName evidence="1">bis(5'-nucleosyl)-tetraphosphatase (symmetrical)</fullName>
        <ecNumber evidence="1">3.6.1.41</ecNumber>
    </recommendedName>
</protein>
<dbReference type="InterPro" id="IPR051094">
    <property type="entry name" value="Diverse_Catalytic_Enzymes"/>
</dbReference>
<dbReference type="PANTHER" id="PTHR35795">
    <property type="entry name" value="SLR1885 PROTEIN"/>
    <property type="match status" value="1"/>
</dbReference>
<dbReference type="NCBIfam" id="TIGR00277">
    <property type="entry name" value="HDIG"/>
    <property type="match status" value="1"/>
</dbReference>
<evidence type="ECO:0000256" key="4">
    <source>
        <dbReference type="ARBA" id="ARBA00022801"/>
    </source>
</evidence>
<sequence length="200" mass="22935">MGKTKTIWAEIEEKLKKELTENRYRHTMGVTYTACALAMVHGADLSQARMGGLLHDCAKCIPNSEKIEICKKKKIPVSEFEIEHPVLLHAKLGAYLAKKEYGCDDQAVLDAITWHTTGRPAMTLLEKIVFVSDYIEPNREKQPNLAEIRKLAFSDIDQCMYLILRDTVDYLSENPKSMDHTTLSAYSYYKKLIRARETEF</sequence>
<gene>
    <name evidence="8" type="ORF">EubceDRAFT1_0319</name>
</gene>
<keyword evidence="4 8" id="KW-0378">Hydrolase</keyword>
<dbReference type="SUPFAM" id="SSF109604">
    <property type="entry name" value="HD-domain/PDEase-like"/>
    <property type="match status" value="1"/>
</dbReference>
<reference evidence="8 9" key="1">
    <citation type="submission" date="2010-08" db="EMBL/GenBank/DDBJ databases">
        <authorList>
            <consortium name="US DOE Joint Genome Institute (JGI-PGF)"/>
            <person name="Lucas S."/>
            <person name="Copeland A."/>
            <person name="Lapidus A."/>
            <person name="Cheng J.-F."/>
            <person name="Bruce D."/>
            <person name="Goodwin L."/>
            <person name="Pitluck S."/>
            <person name="Land M.L."/>
            <person name="Hauser L."/>
            <person name="Chang Y.-J."/>
            <person name="Anderson I.J."/>
            <person name="Johnson E."/>
            <person name="Mulhopadhyay B."/>
            <person name="Kyrpides N."/>
            <person name="Woyke T.J."/>
        </authorList>
    </citation>
    <scope>NUCLEOTIDE SEQUENCE [LARGE SCALE GENOMIC DNA]</scope>
    <source>
        <strain evidence="8 9">6</strain>
    </source>
</reference>
<name>I5AQV6_EUBC6</name>
<accession>I5AQV6</accession>
<dbReference type="STRING" id="633697.EubceDRAFT1_0319"/>
<dbReference type="PROSITE" id="PS51831">
    <property type="entry name" value="HD"/>
    <property type="match status" value="1"/>
</dbReference>
<dbReference type="PANTHER" id="PTHR35795:SF1">
    <property type="entry name" value="BIS(5'-NUCLEOSYL)-TETRAPHOSPHATASE, SYMMETRICAL"/>
    <property type="match status" value="1"/>
</dbReference>
<dbReference type="Pfam" id="PF01966">
    <property type="entry name" value="HD"/>
    <property type="match status" value="1"/>
</dbReference>
<evidence type="ECO:0000256" key="1">
    <source>
        <dbReference type="ARBA" id="ARBA00012506"/>
    </source>
</evidence>
<keyword evidence="5" id="KW-0408">Iron</keyword>
<dbReference type="NCBIfam" id="TIGR00488">
    <property type="entry name" value="bis(5'-nucleosyl)-tetraphosphatase (symmetrical) YqeK"/>
    <property type="match status" value="1"/>
</dbReference>
<evidence type="ECO:0000313" key="9">
    <source>
        <dbReference type="Proteomes" id="UP000005753"/>
    </source>
</evidence>
<evidence type="ECO:0000313" key="8">
    <source>
        <dbReference type="EMBL" id="EIM56179.1"/>
    </source>
</evidence>
<dbReference type="OrthoDB" id="5295945at2"/>
<keyword evidence="2" id="KW-0479">Metal-binding</keyword>
<dbReference type="EMBL" id="CM001487">
    <property type="protein sequence ID" value="EIM56179.1"/>
    <property type="molecule type" value="Genomic_DNA"/>
</dbReference>
<dbReference type="EC" id="3.6.1.41" evidence="1"/>
<comment type="catalytic activity">
    <reaction evidence="6">
        <text>P(1),P(4)-bis(5'-adenosyl) tetraphosphate + H2O = 2 ADP + 2 H(+)</text>
        <dbReference type="Rhea" id="RHEA:24252"/>
        <dbReference type="ChEBI" id="CHEBI:15377"/>
        <dbReference type="ChEBI" id="CHEBI:15378"/>
        <dbReference type="ChEBI" id="CHEBI:58141"/>
        <dbReference type="ChEBI" id="CHEBI:456216"/>
        <dbReference type="EC" id="3.6.1.41"/>
    </reaction>
</comment>
<dbReference type="GO" id="GO:0008803">
    <property type="term" value="F:bis(5'-nucleosyl)-tetraphosphatase (symmetrical) activity"/>
    <property type="evidence" value="ECO:0007669"/>
    <property type="project" value="UniProtKB-EC"/>
</dbReference>
<keyword evidence="9" id="KW-1185">Reference proteome</keyword>
<dbReference type="GO" id="GO:0000166">
    <property type="term" value="F:nucleotide binding"/>
    <property type="evidence" value="ECO:0007669"/>
    <property type="project" value="UniProtKB-KW"/>
</dbReference>
<dbReference type="HOGENOM" id="CLU_089580_1_0_9"/>
<dbReference type="CDD" id="cd00077">
    <property type="entry name" value="HDc"/>
    <property type="match status" value="1"/>
</dbReference>
<dbReference type="InterPro" id="IPR003607">
    <property type="entry name" value="HD/PDEase_dom"/>
</dbReference>
<keyword evidence="3" id="KW-0547">Nucleotide-binding</keyword>
<dbReference type="GO" id="GO:0046872">
    <property type="term" value="F:metal ion binding"/>
    <property type="evidence" value="ECO:0007669"/>
    <property type="project" value="UniProtKB-KW"/>
</dbReference>
<evidence type="ECO:0000256" key="2">
    <source>
        <dbReference type="ARBA" id="ARBA00022723"/>
    </source>
</evidence>
<dbReference type="InterPro" id="IPR006674">
    <property type="entry name" value="HD_domain"/>
</dbReference>
<proteinExistence type="predicted"/>
<evidence type="ECO:0000256" key="6">
    <source>
        <dbReference type="ARBA" id="ARBA00049417"/>
    </source>
</evidence>
<organism evidence="8 9">
    <name type="scientific">Eubacterium cellulosolvens (strain ATCC 43171 / JCM 9499 / 6)</name>
    <name type="common">Cillobacterium cellulosolvens</name>
    <dbReference type="NCBI Taxonomy" id="633697"/>
    <lineage>
        <taxon>Bacteria</taxon>
        <taxon>Bacillati</taxon>
        <taxon>Bacillota</taxon>
        <taxon>Clostridia</taxon>
        <taxon>Eubacteriales</taxon>
        <taxon>Eubacteriaceae</taxon>
        <taxon>Eubacterium</taxon>
    </lineage>
</organism>
<feature type="domain" description="HD" evidence="7">
    <location>
        <begin position="23"/>
        <end position="138"/>
    </location>
</feature>
<dbReference type="SMART" id="SM00471">
    <property type="entry name" value="HDc"/>
    <property type="match status" value="1"/>
</dbReference>
<reference evidence="8 9" key="2">
    <citation type="submission" date="2012-02" db="EMBL/GenBank/DDBJ databases">
        <title>Improved High-Quality Draft sequence of Eubacterium cellulosolvens 6.</title>
        <authorList>
            <consortium name="US DOE Joint Genome Institute"/>
            <person name="Lucas S."/>
            <person name="Han J."/>
            <person name="Lapidus A."/>
            <person name="Cheng J.-F."/>
            <person name="Goodwin L."/>
            <person name="Pitluck S."/>
            <person name="Peters L."/>
            <person name="Mikhailova N."/>
            <person name="Gu W."/>
            <person name="Detter J.C."/>
            <person name="Han C."/>
            <person name="Tapia R."/>
            <person name="Land M."/>
            <person name="Hauser L."/>
            <person name="Kyrpides N."/>
            <person name="Ivanova N."/>
            <person name="Pagani I."/>
            <person name="Johnson E."/>
            <person name="Mukhopadhyay B."/>
            <person name="Anderson I."/>
            <person name="Woyke T."/>
        </authorList>
    </citation>
    <scope>NUCLEOTIDE SEQUENCE [LARGE SCALE GENOMIC DNA]</scope>
    <source>
        <strain evidence="8 9">6</strain>
    </source>
</reference>
<dbReference type="InterPro" id="IPR006675">
    <property type="entry name" value="HDIG_dom"/>
</dbReference>
<dbReference type="InterPro" id="IPR005249">
    <property type="entry name" value="YqeK"/>
</dbReference>
<dbReference type="eggNOG" id="COG1713">
    <property type="taxonomic scope" value="Bacteria"/>
</dbReference>
<evidence type="ECO:0000256" key="3">
    <source>
        <dbReference type="ARBA" id="ARBA00022741"/>
    </source>
</evidence>